<dbReference type="AlphaFoldDB" id="A0A5J5H9G5"/>
<protein>
    <submittedName>
        <fullName evidence="1">Uncharacterized protein</fullName>
    </submittedName>
</protein>
<comment type="caution">
    <text evidence="1">The sequence shown here is derived from an EMBL/GenBank/DDBJ whole genome shotgun (WGS) entry which is preliminary data.</text>
</comment>
<dbReference type="Proteomes" id="UP000326671">
    <property type="component" value="Unassembled WGS sequence"/>
</dbReference>
<organism evidence="1 2">
    <name type="scientific">Niallia endozanthoxylica</name>
    <dbReference type="NCBI Taxonomy" id="2036016"/>
    <lineage>
        <taxon>Bacteria</taxon>
        <taxon>Bacillati</taxon>
        <taxon>Bacillota</taxon>
        <taxon>Bacilli</taxon>
        <taxon>Bacillales</taxon>
        <taxon>Bacillaceae</taxon>
        <taxon>Niallia</taxon>
    </lineage>
</organism>
<accession>A0A5J5H9G5</accession>
<sequence length="68" mass="7235">MNVGDHSTAVFVAIEPLTQADMIAANPILAFGTNVRTGILRKDSGVVIPTIGMATMGGNLYEHERSTY</sequence>
<gene>
    <name evidence="1" type="ORF">F4V44_20930</name>
</gene>
<keyword evidence="2" id="KW-1185">Reference proteome</keyword>
<evidence type="ECO:0000313" key="1">
    <source>
        <dbReference type="EMBL" id="KAA9016937.1"/>
    </source>
</evidence>
<name>A0A5J5H9G5_9BACI</name>
<reference evidence="1 2" key="1">
    <citation type="submission" date="2019-09" db="EMBL/GenBank/DDBJ databases">
        <title>Whole genome sequences of isolates from the Mars Exploration Rovers.</title>
        <authorList>
            <person name="Seuylemezian A."/>
            <person name="Vaishampayan P."/>
        </authorList>
    </citation>
    <scope>NUCLEOTIDE SEQUENCE [LARGE SCALE GENOMIC DNA]</scope>
    <source>
        <strain evidence="1 2">MER_TA_151</strain>
    </source>
</reference>
<dbReference type="EMBL" id="VYKL01000037">
    <property type="protein sequence ID" value="KAA9016937.1"/>
    <property type="molecule type" value="Genomic_DNA"/>
</dbReference>
<dbReference type="OrthoDB" id="400429at2"/>
<dbReference type="RefSeq" id="WP_150441952.1">
    <property type="nucleotide sequence ID" value="NZ_VYKL01000037.1"/>
</dbReference>
<evidence type="ECO:0000313" key="2">
    <source>
        <dbReference type="Proteomes" id="UP000326671"/>
    </source>
</evidence>
<proteinExistence type="predicted"/>